<dbReference type="GO" id="GO:0016020">
    <property type="term" value="C:membrane"/>
    <property type="evidence" value="ECO:0007669"/>
    <property type="project" value="InterPro"/>
</dbReference>
<evidence type="ECO:0000256" key="4">
    <source>
        <dbReference type="ARBA" id="ARBA00022692"/>
    </source>
</evidence>
<feature type="transmembrane region" description="Helical" evidence="7">
    <location>
        <begin position="372"/>
        <end position="390"/>
    </location>
</feature>
<feature type="transmembrane region" description="Helical" evidence="7">
    <location>
        <begin position="97"/>
        <end position="116"/>
    </location>
</feature>
<dbReference type="GO" id="GO:0012505">
    <property type="term" value="C:endomembrane system"/>
    <property type="evidence" value="ECO:0007669"/>
    <property type="project" value="UniProtKB-SubCell"/>
</dbReference>
<sequence length="518" mass="57572">MKASRWNEAIFFVGGSLLLSVVGGVWLSTSTPYGMGLVNDSAVYIGGARSLLAGNGYMRLSGDLGLKPITHFPPLFSLTLMLAALVSQSDPLLAARWLMPLLFGLNISLLGGWVYLMTRRRDLALLASALWAFSDWGLNLHTYVLSEPLFLTFFLLAFITWLAYQHQPRPYWAGLNGFLASLAYLTRYAGATLLATFGLLLLGYAWREQRRWKDLRRWLIGALPLPALWTLYTWRVGEGVGNRQIAWHPIPLDTLRHGLQNSLNALAPDWLIRLFPPLGSLFSALGLLASLGLVIGIGLGVWRVCRQPKAVFPQWLAPVLFGGNYWGFLVLSISLLDASTPLDDRVLGPLYLTLLALSLVGLGWLLRYPGRWLRLIALIGVVVGVPLLMGDGVMRGQALRQEGLGFAHREVQTTRLWDLLRQYPAGKYVYSDRPAAIHLYAERPCLPLPAPVDPVQARFRPDYEADLAEMKARIRAGQAILVLFDLHRSGDAAYLGEITADLGDPQMVDFVWVYGVLR</sequence>
<dbReference type="GO" id="GO:0006493">
    <property type="term" value="P:protein O-linked glycosylation"/>
    <property type="evidence" value="ECO:0007669"/>
    <property type="project" value="InterPro"/>
</dbReference>
<evidence type="ECO:0000313" key="10">
    <source>
        <dbReference type="Proteomes" id="UP000050544"/>
    </source>
</evidence>
<reference evidence="9 10" key="1">
    <citation type="submission" date="2015-07" db="EMBL/GenBank/DDBJ databases">
        <title>Whole genome sequence of Thermanaerothrix daxensis DSM 23592.</title>
        <authorList>
            <person name="Hemp J."/>
            <person name="Ward L.M."/>
            <person name="Pace L.A."/>
            <person name="Fischer W.W."/>
        </authorList>
    </citation>
    <scope>NUCLEOTIDE SEQUENCE [LARGE SCALE GENOMIC DNA]</scope>
    <source>
        <strain evidence="9 10">GNS-1</strain>
    </source>
</reference>
<dbReference type="Proteomes" id="UP000050544">
    <property type="component" value="Unassembled WGS sequence"/>
</dbReference>
<keyword evidence="5 7" id="KW-1133">Transmembrane helix</keyword>
<evidence type="ECO:0000256" key="5">
    <source>
        <dbReference type="ARBA" id="ARBA00022989"/>
    </source>
</evidence>
<evidence type="ECO:0000256" key="6">
    <source>
        <dbReference type="ARBA" id="ARBA00023136"/>
    </source>
</evidence>
<feature type="domain" description="ArnT-like N-terminal" evidence="8">
    <location>
        <begin position="84"/>
        <end position="216"/>
    </location>
</feature>
<evidence type="ECO:0000256" key="2">
    <source>
        <dbReference type="ARBA" id="ARBA00022676"/>
    </source>
</evidence>
<evidence type="ECO:0000256" key="1">
    <source>
        <dbReference type="ARBA" id="ARBA00004127"/>
    </source>
</evidence>
<feature type="transmembrane region" description="Helical" evidence="7">
    <location>
        <begin position="348"/>
        <end position="366"/>
    </location>
</feature>
<feature type="transmembrane region" description="Helical" evidence="7">
    <location>
        <begin position="315"/>
        <end position="336"/>
    </location>
</feature>
<feature type="transmembrane region" description="Helical" evidence="7">
    <location>
        <begin position="148"/>
        <end position="164"/>
    </location>
</feature>
<keyword evidence="3" id="KW-0808">Transferase</keyword>
<dbReference type="OrthoDB" id="153932at2"/>
<keyword evidence="4 7" id="KW-0812">Transmembrane</keyword>
<dbReference type="InterPro" id="IPR003342">
    <property type="entry name" value="ArnT-like_N"/>
</dbReference>
<evidence type="ECO:0000313" key="9">
    <source>
        <dbReference type="EMBL" id="KPL82312.1"/>
    </source>
</evidence>
<dbReference type="GO" id="GO:0000030">
    <property type="term" value="F:mannosyltransferase activity"/>
    <property type="evidence" value="ECO:0007669"/>
    <property type="project" value="InterPro"/>
</dbReference>
<feature type="transmembrane region" description="Helical" evidence="7">
    <location>
        <begin position="9"/>
        <end position="27"/>
    </location>
</feature>
<comment type="subcellular location">
    <subcellularLocation>
        <location evidence="1">Endomembrane system</location>
        <topology evidence="1">Multi-pass membrane protein</topology>
    </subcellularLocation>
</comment>
<accession>A0A0P6XFW1</accession>
<keyword evidence="10" id="KW-1185">Reference proteome</keyword>
<dbReference type="STRING" id="869279.SE15_08910"/>
<keyword evidence="2" id="KW-0328">Glycosyltransferase</keyword>
<dbReference type="EMBL" id="LGKO01000005">
    <property type="protein sequence ID" value="KPL82312.1"/>
    <property type="molecule type" value="Genomic_DNA"/>
</dbReference>
<dbReference type="AlphaFoldDB" id="A0A0P6XFW1"/>
<comment type="caution">
    <text evidence="9">The sequence shown here is derived from an EMBL/GenBank/DDBJ whole genome shotgun (WGS) entry which is preliminary data.</text>
</comment>
<feature type="transmembrane region" description="Helical" evidence="7">
    <location>
        <begin position="185"/>
        <end position="206"/>
    </location>
</feature>
<evidence type="ECO:0000256" key="3">
    <source>
        <dbReference type="ARBA" id="ARBA00022679"/>
    </source>
</evidence>
<dbReference type="RefSeq" id="WP_054521769.1">
    <property type="nucleotide sequence ID" value="NZ_LGKO01000005.1"/>
</dbReference>
<protein>
    <recommendedName>
        <fullName evidence="8">ArnT-like N-terminal domain-containing protein</fullName>
    </recommendedName>
</protein>
<proteinExistence type="predicted"/>
<keyword evidence="6 7" id="KW-0472">Membrane</keyword>
<name>A0A0P6XFW1_9CHLR</name>
<gene>
    <name evidence="9" type="ORF">SE15_08910</name>
</gene>
<organism evidence="9 10">
    <name type="scientific">Thermanaerothrix daxensis</name>
    <dbReference type="NCBI Taxonomy" id="869279"/>
    <lineage>
        <taxon>Bacteria</taxon>
        <taxon>Bacillati</taxon>
        <taxon>Chloroflexota</taxon>
        <taxon>Anaerolineae</taxon>
        <taxon>Anaerolineales</taxon>
        <taxon>Anaerolineaceae</taxon>
        <taxon>Thermanaerothrix</taxon>
    </lineage>
</organism>
<evidence type="ECO:0000256" key="7">
    <source>
        <dbReference type="SAM" id="Phobius"/>
    </source>
</evidence>
<feature type="transmembrane region" description="Helical" evidence="7">
    <location>
        <begin position="218"/>
        <end position="234"/>
    </location>
</feature>
<dbReference type="Pfam" id="PF02366">
    <property type="entry name" value="PMT"/>
    <property type="match status" value="1"/>
</dbReference>
<feature type="transmembrane region" description="Helical" evidence="7">
    <location>
        <begin position="281"/>
        <end position="303"/>
    </location>
</feature>
<evidence type="ECO:0000259" key="8">
    <source>
        <dbReference type="Pfam" id="PF02366"/>
    </source>
</evidence>